<comment type="similarity">
    <text evidence="4">Belongs to the N(4)/N(6)-methyltransferase family.</text>
</comment>
<dbReference type="GO" id="GO:0032259">
    <property type="term" value="P:methylation"/>
    <property type="evidence" value="ECO:0007669"/>
    <property type="project" value="UniProtKB-KW"/>
</dbReference>
<dbReference type="GO" id="GO:0009007">
    <property type="term" value="F:site-specific DNA-methyltransferase (adenine-specific) activity"/>
    <property type="evidence" value="ECO:0007669"/>
    <property type="project" value="UniProtKB-EC"/>
</dbReference>
<dbReference type="InterPro" id="IPR029063">
    <property type="entry name" value="SAM-dependent_MTases_sf"/>
</dbReference>
<feature type="domain" description="ParB-like N-terminal" evidence="5">
    <location>
        <begin position="12"/>
        <end position="98"/>
    </location>
</feature>
<dbReference type="InterPro" id="IPR003115">
    <property type="entry name" value="ParB_N"/>
</dbReference>
<dbReference type="PIRSF" id="PIRSF036758">
    <property type="entry name" value="Aden_M_ParB"/>
    <property type="match status" value="1"/>
</dbReference>
<dbReference type="PANTHER" id="PTHR33375">
    <property type="entry name" value="CHROMOSOME-PARTITIONING PROTEIN PARB-RELATED"/>
    <property type="match status" value="1"/>
</dbReference>
<dbReference type="RefSeq" id="WP_184075378.1">
    <property type="nucleotide sequence ID" value="NZ_JACIJR010000017.1"/>
</dbReference>
<dbReference type="InterPro" id="IPR015840">
    <property type="entry name" value="DNA_MeTrfase_ParB"/>
</dbReference>
<keyword evidence="1 6" id="KW-0489">Methyltransferase</keyword>
<dbReference type="InterPro" id="IPR001091">
    <property type="entry name" value="RM_Methyltransferase"/>
</dbReference>
<evidence type="ECO:0000256" key="2">
    <source>
        <dbReference type="ARBA" id="ARBA00022679"/>
    </source>
</evidence>
<dbReference type="GO" id="GO:0008170">
    <property type="term" value="F:N-methyltransferase activity"/>
    <property type="evidence" value="ECO:0007669"/>
    <property type="project" value="InterPro"/>
</dbReference>
<dbReference type="GO" id="GO:0045881">
    <property type="term" value="P:positive regulation of sporulation resulting in formation of a cellular spore"/>
    <property type="evidence" value="ECO:0007669"/>
    <property type="project" value="TreeGrafter"/>
</dbReference>
<dbReference type="Gene3D" id="3.90.1530.10">
    <property type="entry name" value="Conserved hypothetical protein from pyrococcus furiosus pfu- 392566-001, ParB domain"/>
    <property type="match status" value="1"/>
</dbReference>
<keyword evidence="7" id="KW-1185">Reference proteome</keyword>
<dbReference type="GO" id="GO:0005694">
    <property type="term" value="C:chromosome"/>
    <property type="evidence" value="ECO:0007669"/>
    <property type="project" value="TreeGrafter"/>
</dbReference>
<dbReference type="PRINTS" id="PR00508">
    <property type="entry name" value="S21N4MTFRASE"/>
</dbReference>
<proteinExistence type="inferred from homology"/>
<dbReference type="Pfam" id="PF02195">
    <property type="entry name" value="ParB_N"/>
    <property type="match status" value="1"/>
</dbReference>
<dbReference type="InterPro" id="IPR002941">
    <property type="entry name" value="DNA_methylase_N4/N6"/>
</dbReference>
<dbReference type="InterPro" id="IPR050336">
    <property type="entry name" value="Chromosome_partition/occlusion"/>
</dbReference>
<dbReference type="Gene3D" id="3.40.50.150">
    <property type="entry name" value="Vaccinia Virus protein VP39"/>
    <property type="match status" value="1"/>
</dbReference>
<dbReference type="InterPro" id="IPR036086">
    <property type="entry name" value="ParB/Sulfiredoxin_sf"/>
</dbReference>
<name>A0A7W9F335_9SPHN</name>
<dbReference type="CDD" id="cd16403">
    <property type="entry name" value="ParB_N_like_MT"/>
    <property type="match status" value="1"/>
</dbReference>
<dbReference type="EMBL" id="JACIJR010000017">
    <property type="protein sequence ID" value="MBB5730996.1"/>
    <property type="molecule type" value="Genomic_DNA"/>
</dbReference>
<organism evidence="6 7">
    <name type="scientific">Sphingomonas prati</name>
    <dbReference type="NCBI Taxonomy" id="1843237"/>
    <lineage>
        <taxon>Bacteria</taxon>
        <taxon>Pseudomonadati</taxon>
        <taxon>Pseudomonadota</taxon>
        <taxon>Alphaproteobacteria</taxon>
        <taxon>Sphingomonadales</taxon>
        <taxon>Sphingomonadaceae</taxon>
        <taxon>Sphingomonas</taxon>
    </lineage>
</organism>
<dbReference type="SUPFAM" id="SSF110849">
    <property type="entry name" value="ParB/Sulfiredoxin"/>
    <property type="match status" value="1"/>
</dbReference>
<dbReference type="SMART" id="SM00470">
    <property type="entry name" value="ParB"/>
    <property type="match status" value="1"/>
</dbReference>
<protein>
    <recommendedName>
        <fullName evidence="4">Methyltransferase</fullName>
        <ecNumber evidence="4">2.1.1.-</ecNumber>
    </recommendedName>
</protein>
<dbReference type="GO" id="GO:0007059">
    <property type="term" value="P:chromosome segregation"/>
    <property type="evidence" value="ECO:0007669"/>
    <property type="project" value="TreeGrafter"/>
</dbReference>
<dbReference type="EC" id="2.1.1.-" evidence="4"/>
<dbReference type="GO" id="GO:0003677">
    <property type="term" value="F:DNA binding"/>
    <property type="evidence" value="ECO:0007669"/>
    <property type="project" value="InterPro"/>
</dbReference>
<evidence type="ECO:0000259" key="5">
    <source>
        <dbReference type="SMART" id="SM00470"/>
    </source>
</evidence>
<reference evidence="6 7" key="1">
    <citation type="submission" date="2020-08" db="EMBL/GenBank/DDBJ databases">
        <title>Genomic Encyclopedia of Type Strains, Phase IV (KMG-IV): sequencing the most valuable type-strain genomes for metagenomic binning, comparative biology and taxonomic classification.</title>
        <authorList>
            <person name="Goeker M."/>
        </authorList>
    </citation>
    <scope>NUCLEOTIDE SEQUENCE [LARGE SCALE GENOMIC DNA]</scope>
    <source>
        <strain evidence="6 7">DSM 103336</strain>
    </source>
</reference>
<evidence type="ECO:0000313" key="7">
    <source>
        <dbReference type="Proteomes" id="UP000546701"/>
    </source>
</evidence>
<evidence type="ECO:0000256" key="4">
    <source>
        <dbReference type="RuleBase" id="RU362026"/>
    </source>
</evidence>
<dbReference type="PANTHER" id="PTHR33375:SF1">
    <property type="entry name" value="CHROMOSOME-PARTITIONING PROTEIN PARB-RELATED"/>
    <property type="match status" value="1"/>
</dbReference>
<evidence type="ECO:0000256" key="3">
    <source>
        <dbReference type="ARBA" id="ARBA00047942"/>
    </source>
</evidence>
<keyword evidence="2" id="KW-0808">Transferase</keyword>
<comment type="caution">
    <text evidence="6">The sequence shown here is derived from an EMBL/GenBank/DDBJ whole genome shotgun (WGS) entry which is preliminary data.</text>
</comment>
<evidence type="ECO:0000313" key="6">
    <source>
        <dbReference type="EMBL" id="MBB5730996.1"/>
    </source>
</evidence>
<gene>
    <name evidence="6" type="ORF">FHS99_003504</name>
</gene>
<dbReference type="AlphaFoldDB" id="A0A7W9F335"/>
<dbReference type="Pfam" id="PF01555">
    <property type="entry name" value="N6_N4_Mtase"/>
    <property type="match status" value="1"/>
</dbReference>
<evidence type="ECO:0000256" key="1">
    <source>
        <dbReference type="ARBA" id="ARBA00022603"/>
    </source>
</evidence>
<comment type="catalytic activity">
    <reaction evidence="3">
        <text>a 2'-deoxyadenosine in DNA + S-adenosyl-L-methionine = an N(6)-methyl-2'-deoxyadenosine in DNA + S-adenosyl-L-homocysteine + H(+)</text>
        <dbReference type="Rhea" id="RHEA:15197"/>
        <dbReference type="Rhea" id="RHEA-COMP:12418"/>
        <dbReference type="Rhea" id="RHEA-COMP:12419"/>
        <dbReference type="ChEBI" id="CHEBI:15378"/>
        <dbReference type="ChEBI" id="CHEBI:57856"/>
        <dbReference type="ChEBI" id="CHEBI:59789"/>
        <dbReference type="ChEBI" id="CHEBI:90615"/>
        <dbReference type="ChEBI" id="CHEBI:90616"/>
        <dbReference type="EC" id="2.1.1.72"/>
    </reaction>
</comment>
<sequence>MSPPPSNHPRIEMVRRDTLKPNPKNPRTHSDKQLRQIATSIERFGFIVPIVAENGSLIVAGAGRWAAAGLLGMDEVPVIRAQFVSEADRRAFAIAENRLGDLSDWDNALLGAELEYLFEQDYDLNVTGFGLGDIDFPVDDNSTGAEEAVELPAPNTIAVSREGDLWHIGPHRLFCGNARDPLSYETLLGDDRATMVFADPPYNVPVNGHVSGLGKTRHREFAEASGEMTPPEFTAFLRTVFRNCVRFSVDGSIHYHCMDWRHVRELLDAADGVYTSFKQLAVWVKDNAGMGTFYRSQHELVFIFKSGTNRHINNFGLGDTGRFRTNAWRYAGANTFRKGRAKDLADHPTVKPVGMVADAILDCSGRGDLILDPFSGSGTTLLAAHRTKRIGAAIELDPLYVDTALRRLREATGHVPLLADGRTFEDVADERRNALEASHD</sequence>
<dbReference type="Proteomes" id="UP000546701">
    <property type="component" value="Unassembled WGS sequence"/>
</dbReference>
<accession>A0A7W9F335</accession>
<dbReference type="SUPFAM" id="SSF53335">
    <property type="entry name" value="S-adenosyl-L-methionine-dependent methyltransferases"/>
    <property type="match status" value="1"/>
</dbReference>